<accession>A0A5C1Q871</accession>
<dbReference type="Gene3D" id="3.40.50.11970">
    <property type="match status" value="1"/>
</dbReference>
<dbReference type="InterPro" id="IPR005077">
    <property type="entry name" value="Peptidase_C11"/>
</dbReference>
<name>A0A5C1Q871_9SPIO</name>
<gene>
    <name evidence="1" type="ORF">EW093_05875</name>
</gene>
<reference evidence="1 2" key="2">
    <citation type="submission" date="2019-09" db="EMBL/GenBank/DDBJ databases">
        <title>Complete Genome Sequence and Methylome Analysis of free living Spirochaetas.</title>
        <authorList>
            <person name="Leshcheva N."/>
            <person name="Mikheeva N."/>
        </authorList>
    </citation>
    <scope>NUCLEOTIDE SEQUENCE [LARGE SCALE GENOMIC DNA]</scope>
    <source>
        <strain evidence="1 2">P</strain>
    </source>
</reference>
<sequence>MNLKTPTILLIILTIVSCSLESSYPKADWTIMFYLADDYITLPLTADIDELTSKEVVTKSIRLVILYDGPLNGDGTLTVLDSPFITNSRNIELSSTAININSENELDMAKEETLESYIKYVKDKLPADNYGLYFGSHGTGYKSWVESGLAVENGEDQLLTPKEISSAIKNTGEMSIVVFDACNMGNIETLYEFKETKVEYIIASPELIPGPGNDYINFINAVYQAPNLTPQSLGETTLEVYYNYYKENPTINNNHNAESLQNLYNVGEIKKIVESNEFKNELTTLLSKKDNNTTMFDFEEYDIFTETPTKPNYSNILDILDNQYMFNNAITKPQNGDYLWLSIYTPTIYNPGYEDTKFANETGWNDIVKNQ</sequence>
<keyword evidence="2" id="KW-1185">Reference proteome</keyword>
<reference evidence="1 2" key="1">
    <citation type="submission" date="2019-02" db="EMBL/GenBank/DDBJ databases">
        <authorList>
            <person name="Fomenkov A."/>
            <person name="Dubinina G."/>
            <person name="Grabovich M."/>
            <person name="Vincze T."/>
            <person name="Roberts R.J."/>
        </authorList>
    </citation>
    <scope>NUCLEOTIDE SEQUENCE [LARGE SCALE GENOMIC DNA]</scope>
    <source>
        <strain evidence="1 2">P</strain>
    </source>
</reference>
<evidence type="ECO:0008006" key="3">
    <source>
        <dbReference type="Google" id="ProtNLM"/>
    </source>
</evidence>
<dbReference type="PANTHER" id="PTHR37835">
    <property type="entry name" value="ALPHA-CLOSTRIPAIN"/>
    <property type="match status" value="1"/>
</dbReference>
<proteinExistence type="predicted"/>
<organism evidence="1 2">
    <name type="scientific">Thiospirochaeta perfilievii</name>
    <dbReference type="NCBI Taxonomy" id="252967"/>
    <lineage>
        <taxon>Bacteria</taxon>
        <taxon>Pseudomonadati</taxon>
        <taxon>Spirochaetota</taxon>
        <taxon>Spirochaetia</taxon>
        <taxon>Spirochaetales</taxon>
        <taxon>Spirochaetaceae</taxon>
        <taxon>Thiospirochaeta</taxon>
    </lineage>
</organism>
<dbReference type="PANTHER" id="PTHR37835:SF1">
    <property type="entry name" value="ALPHA-CLOSTRIPAIN"/>
    <property type="match status" value="1"/>
</dbReference>
<dbReference type="KEGG" id="sper:EW093_05875"/>
<dbReference type="PROSITE" id="PS51257">
    <property type="entry name" value="PROKAR_LIPOPROTEIN"/>
    <property type="match status" value="1"/>
</dbReference>
<evidence type="ECO:0000313" key="1">
    <source>
        <dbReference type="EMBL" id="QEN04245.1"/>
    </source>
</evidence>
<dbReference type="OrthoDB" id="9810670at2"/>
<dbReference type="Pfam" id="PF03415">
    <property type="entry name" value="Peptidase_C11"/>
    <property type="match status" value="1"/>
</dbReference>
<protein>
    <recommendedName>
        <fullName evidence="3">Clostripain</fullName>
    </recommendedName>
</protein>
<evidence type="ECO:0000313" key="2">
    <source>
        <dbReference type="Proteomes" id="UP000323824"/>
    </source>
</evidence>
<dbReference type="EMBL" id="CP035807">
    <property type="protein sequence ID" value="QEN04245.1"/>
    <property type="molecule type" value="Genomic_DNA"/>
</dbReference>
<dbReference type="RefSeq" id="WP_149567493.1">
    <property type="nucleotide sequence ID" value="NZ_CP035807.1"/>
</dbReference>
<dbReference type="Proteomes" id="UP000323824">
    <property type="component" value="Chromosome"/>
</dbReference>
<dbReference type="AlphaFoldDB" id="A0A5C1Q871"/>